<comment type="caution">
    <text evidence="2">The sequence shown here is derived from an EMBL/GenBank/DDBJ whole genome shotgun (WGS) entry which is preliminary data.</text>
</comment>
<dbReference type="EMBL" id="CAICTM010001637">
    <property type="protein sequence ID" value="CAB9525167.1"/>
    <property type="molecule type" value="Genomic_DNA"/>
</dbReference>
<evidence type="ECO:0000313" key="3">
    <source>
        <dbReference type="Proteomes" id="UP001153069"/>
    </source>
</evidence>
<feature type="signal peptide" evidence="1">
    <location>
        <begin position="1"/>
        <end position="24"/>
    </location>
</feature>
<organism evidence="2 3">
    <name type="scientific">Seminavis robusta</name>
    <dbReference type="NCBI Taxonomy" id="568900"/>
    <lineage>
        <taxon>Eukaryota</taxon>
        <taxon>Sar</taxon>
        <taxon>Stramenopiles</taxon>
        <taxon>Ochrophyta</taxon>
        <taxon>Bacillariophyta</taxon>
        <taxon>Bacillariophyceae</taxon>
        <taxon>Bacillariophycidae</taxon>
        <taxon>Naviculales</taxon>
        <taxon>Naviculaceae</taxon>
        <taxon>Seminavis</taxon>
    </lineage>
</organism>
<evidence type="ECO:0000313" key="2">
    <source>
        <dbReference type="EMBL" id="CAB9525167.1"/>
    </source>
</evidence>
<feature type="chain" id="PRO_5040311749" evidence="1">
    <location>
        <begin position="25"/>
        <end position="325"/>
    </location>
</feature>
<dbReference type="AlphaFoldDB" id="A0A9N8EQ23"/>
<evidence type="ECO:0000256" key="1">
    <source>
        <dbReference type="SAM" id="SignalP"/>
    </source>
</evidence>
<protein>
    <submittedName>
        <fullName evidence="2">Uncharacterized protein</fullName>
    </submittedName>
</protein>
<dbReference type="OrthoDB" id="5985073at2759"/>
<proteinExistence type="predicted"/>
<keyword evidence="3" id="KW-1185">Reference proteome</keyword>
<sequence length="325" mass="34862">MKLALSALQFFYCPALFLAGSAMAQNNETTSVEMYDFLYNIVGDDPGAGWADSYNIGDECFCSITTFDHGIGVMLVEWKEGYWASVEDICNALGEPPDLNMTQLGVSIPVYNDVQCGRGPPNDAGDEHRCPGRVDMGPEGCGQLGPFWNTTKLEETLLDKNAAITPIPAGVHPDIQFVLNLTTTTEPGGEGWHDSYSVGDECFCSTTFDHDIGEAVVDTPFGFLTLLQACTLLGPGPGAENRPVYNDVQCGNGPPNDAGDEQICPGRVDIGAEGCGHIGPKWNWDKVPANVTIPPYVASSSSDNWFWRGFGFPAAIMLVLALACS</sequence>
<accession>A0A9N8EQ23</accession>
<keyword evidence="1" id="KW-0732">Signal</keyword>
<reference evidence="2" key="1">
    <citation type="submission" date="2020-06" db="EMBL/GenBank/DDBJ databases">
        <authorList>
            <consortium name="Plant Systems Biology data submission"/>
        </authorList>
    </citation>
    <scope>NUCLEOTIDE SEQUENCE</scope>
    <source>
        <strain evidence="2">D6</strain>
    </source>
</reference>
<name>A0A9N8EQ23_9STRA</name>
<gene>
    <name evidence="2" type="ORF">SEMRO_1639_G287810.1</name>
</gene>
<dbReference type="Proteomes" id="UP001153069">
    <property type="component" value="Unassembled WGS sequence"/>
</dbReference>